<dbReference type="AlphaFoldDB" id="A0AAE3NZZ0"/>
<dbReference type="EMBL" id="JARGDL010000006">
    <property type="protein sequence ID" value="MDF1611720.1"/>
    <property type="molecule type" value="Genomic_DNA"/>
</dbReference>
<evidence type="ECO:0000259" key="1">
    <source>
        <dbReference type="Pfam" id="PF13435"/>
    </source>
</evidence>
<dbReference type="SUPFAM" id="SSF48695">
    <property type="entry name" value="Multiheme cytochromes"/>
    <property type="match status" value="1"/>
</dbReference>
<gene>
    <name evidence="2" type="ORF">P0M35_06135</name>
</gene>
<reference evidence="2" key="1">
    <citation type="submission" date="2023-03" db="EMBL/GenBank/DDBJ databases">
        <title>Stygiobacter electus gen. nov., sp. nov., facultatively anaerobic thermotolerant bacterium of the class Ignavibacteria from a well of Yessentuki mineral water deposit.</title>
        <authorList>
            <person name="Podosokorskaya O.A."/>
            <person name="Elcheninov A.G."/>
            <person name="Petrova N.F."/>
            <person name="Zavarzina D.G."/>
            <person name="Kublanov I.V."/>
            <person name="Merkel A.Y."/>
        </authorList>
    </citation>
    <scope>NUCLEOTIDE SEQUENCE</scope>
    <source>
        <strain evidence="2">09-Me</strain>
    </source>
</reference>
<name>A0AAE3NZZ0_9BACT</name>
<dbReference type="InterPro" id="IPR036280">
    <property type="entry name" value="Multihaem_cyt_sf"/>
</dbReference>
<dbReference type="InterPro" id="IPR023155">
    <property type="entry name" value="Cyt_c-552/4"/>
</dbReference>
<organism evidence="2 3">
    <name type="scientific">Stygiobacter electus</name>
    <dbReference type="NCBI Taxonomy" id="3032292"/>
    <lineage>
        <taxon>Bacteria</taxon>
        <taxon>Pseudomonadati</taxon>
        <taxon>Ignavibacteriota</taxon>
        <taxon>Ignavibacteria</taxon>
        <taxon>Ignavibacteriales</taxon>
        <taxon>Melioribacteraceae</taxon>
        <taxon>Stygiobacter</taxon>
    </lineage>
</organism>
<keyword evidence="3" id="KW-1185">Reference proteome</keyword>
<evidence type="ECO:0000313" key="2">
    <source>
        <dbReference type="EMBL" id="MDF1611720.1"/>
    </source>
</evidence>
<sequence>MLKKVTLVLTFVGLVSLIIPTNLLAQPYGYEGTQVCGMCHKTEKAGQQLKIWQESKHAQAYKTLLTPEADKIAAEKGFKTKAAETKECLKCHASGYDVDKSLIGAKFKVEDGVQCETCHGAGSGYKTMSVMKNKDEAFKKGLVIHEDKEKFCKTCHNPESPSYKEFKFDEMWKKIEHKIPKG</sequence>
<accession>A0AAE3NZZ0</accession>
<dbReference type="Pfam" id="PF13435">
    <property type="entry name" value="Cytochrome_C554"/>
    <property type="match status" value="1"/>
</dbReference>
<dbReference type="Proteomes" id="UP001221302">
    <property type="component" value="Unassembled WGS sequence"/>
</dbReference>
<proteinExistence type="predicted"/>
<evidence type="ECO:0000313" key="3">
    <source>
        <dbReference type="Proteomes" id="UP001221302"/>
    </source>
</evidence>
<feature type="domain" description="Cytochrome c-552/4" evidence="1">
    <location>
        <begin position="35"/>
        <end position="120"/>
    </location>
</feature>
<dbReference type="RefSeq" id="WP_321535487.1">
    <property type="nucleotide sequence ID" value="NZ_JARGDL010000006.1"/>
</dbReference>
<dbReference type="Gene3D" id="1.10.1130.10">
    <property type="entry name" value="Flavocytochrome C3, Chain A"/>
    <property type="match status" value="1"/>
</dbReference>
<comment type="caution">
    <text evidence="2">The sequence shown here is derived from an EMBL/GenBank/DDBJ whole genome shotgun (WGS) entry which is preliminary data.</text>
</comment>
<protein>
    <submittedName>
        <fullName evidence="2">Cytochrome c family protein</fullName>
    </submittedName>
</protein>